<sequence>MDSITVVFDKQLKSVSYEQNGGDSATASAGVSKWQQHGCTIICWGDPACTQEDATLIRKLLKGDSPHAWGRSWLMIDHFHCSVKMGIDTLGLFPIWQIDLQDKVVFSNQRTSVSELLSTPKANPQAMRSLVALGQLFDQQTLWQQVSYHGAGSSMVFGANGQTNHQQQSKPLLSNWQTNFNDALDAFVEAVRLSFEQDDRPLVSLSGGLDSRLILAAATALGKKPAALTYGARNSGDYQIARQLADVANIPLFTGSQESQNWDWQTYRRIAHLGGGEVPVHHAHAVLSESLLQQTENRTLITGTGAETVRAFYYDRGMPGYSLLGRASLHEQMMPRAKSYIEQEFMKTAQPFFNFAPQYKDELMALLTEKINQHADAFATPAMYLDNFYLQQRVSRMVASGQQLLDKHYLRSHPFLNKDALFYMAHLPVQYKLGSSFHRKAIKKLSPKLAEVTWDKTNQPLAKGLPFATRYPALASRFGKDSWGKAGEVIFNYSTLLKTVPDTVLQKCLTEMQCLPEESARQQWSAIRNHLPTVSFSAVWSQMDNQPSRSLSKSA</sequence>
<evidence type="ECO:0000259" key="4">
    <source>
        <dbReference type="Pfam" id="PF00733"/>
    </source>
</evidence>
<dbReference type="PANTHER" id="PTHR43284">
    <property type="entry name" value="ASPARAGINE SYNTHETASE (GLUTAMINE-HYDROLYZING)"/>
    <property type="match status" value="1"/>
</dbReference>
<dbReference type="Gene3D" id="3.40.50.620">
    <property type="entry name" value="HUPs"/>
    <property type="match status" value="1"/>
</dbReference>
<dbReference type="InterPro" id="IPR001962">
    <property type="entry name" value="Asn_synthase"/>
</dbReference>
<dbReference type="Proteomes" id="UP000295793">
    <property type="component" value="Unassembled WGS sequence"/>
</dbReference>
<dbReference type="AlphaFoldDB" id="A0A4R3IA64"/>
<dbReference type="SUPFAM" id="SSF52402">
    <property type="entry name" value="Adenine nucleotide alpha hydrolases-like"/>
    <property type="match status" value="1"/>
</dbReference>
<dbReference type="EC" id="6.3.5.4" evidence="2"/>
<dbReference type="InterPro" id="IPR051786">
    <property type="entry name" value="ASN_synthetase/amidase"/>
</dbReference>
<dbReference type="PANTHER" id="PTHR43284:SF1">
    <property type="entry name" value="ASPARAGINE SYNTHETASE"/>
    <property type="match status" value="1"/>
</dbReference>
<evidence type="ECO:0000313" key="6">
    <source>
        <dbReference type="Proteomes" id="UP000295793"/>
    </source>
</evidence>
<reference evidence="5 6" key="1">
    <citation type="submission" date="2019-03" db="EMBL/GenBank/DDBJ databases">
        <title>Genomic Encyclopedia of Archaeal and Bacterial Type Strains, Phase II (KMG-II): from individual species to whole genera.</title>
        <authorList>
            <person name="Goeker M."/>
        </authorList>
    </citation>
    <scope>NUCLEOTIDE SEQUENCE [LARGE SCALE GENOMIC DNA]</scope>
    <source>
        <strain evidence="5 6">DSM 15388</strain>
    </source>
</reference>
<evidence type="ECO:0000313" key="5">
    <source>
        <dbReference type="EMBL" id="TCS42377.1"/>
    </source>
</evidence>
<comment type="pathway">
    <text evidence="1">Amino-acid biosynthesis; L-asparagine biosynthesis; L-asparagine from L-aspartate (L-Gln route): step 1/1.</text>
</comment>
<evidence type="ECO:0000256" key="3">
    <source>
        <dbReference type="ARBA" id="ARBA00048741"/>
    </source>
</evidence>
<keyword evidence="6" id="KW-1185">Reference proteome</keyword>
<gene>
    <name evidence="5" type="ORF">BCF53_10338</name>
</gene>
<dbReference type="GO" id="GO:0006529">
    <property type="term" value="P:asparagine biosynthetic process"/>
    <property type="evidence" value="ECO:0007669"/>
    <property type="project" value="InterPro"/>
</dbReference>
<dbReference type="EMBL" id="SLZR01000003">
    <property type="protein sequence ID" value="TCS42377.1"/>
    <property type="molecule type" value="Genomic_DNA"/>
</dbReference>
<organism evidence="5 6">
    <name type="scientific">Reinekea marinisedimentorum</name>
    <dbReference type="NCBI Taxonomy" id="230495"/>
    <lineage>
        <taxon>Bacteria</taxon>
        <taxon>Pseudomonadati</taxon>
        <taxon>Pseudomonadota</taxon>
        <taxon>Gammaproteobacteria</taxon>
        <taxon>Oceanospirillales</taxon>
        <taxon>Saccharospirillaceae</taxon>
        <taxon>Reinekea</taxon>
    </lineage>
</organism>
<name>A0A4R3IA64_9GAMM</name>
<dbReference type="GO" id="GO:0004066">
    <property type="term" value="F:asparagine synthase (glutamine-hydrolyzing) activity"/>
    <property type="evidence" value="ECO:0007669"/>
    <property type="project" value="UniProtKB-EC"/>
</dbReference>
<evidence type="ECO:0000256" key="2">
    <source>
        <dbReference type="ARBA" id="ARBA00012737"/>
    </source>
</evidence>
<comment type="caution">
    <text evidence="5">The sequence shown here is derived from an EMBL/GenBank/DDBJ whole genome shotgun (WGS) entry which is preliminary data.</text>
</comment>
<evidence type="ECO:0000256" key="1">
    <source>
        <dbReference type="ARBA" id="ARBA00005187"/>
    </source>
</evidence>
<dbReference type="RefSeq" id="WP_165901806.1">
    <property type="nucleotide sequence ID" value="NZ_SLZR01000003.1"/>
</dbReference>
<comment type="catalytic activity">
    <reaction evidence="3">
        <text>L-aspartate + L-glutamine + ATP + H2O = L-asparagine + L-glutamate + AMP + diphosphate + H(+)</text>
        <dbReference type="Rhea" id="RHEA:12228"/>
        <dbReference type="ChEBI" id="CHEBI:15377"/>
        <dbReference type="ChEBI" id="CHEBI:15378"/>
        <dbReference type="ChEBI" id="CHEBI:29985"/>
        <dbReference type="ChEBI" id="CHEBI:29991"/>
        <dbReference type="ChEBI" id="CHEBI:30616"/>
        <dbReference type="ChEBI" id="CHEBI:33019"/>
        <dbReference type="ChEBI" id="CHEBI:58048"/>
        <dbReference type="ChEBI" id="CHEBI:58359"/>
        <dbReference type="ChEBI" id="CHEBI:456215"/>
        <dbReference type="EC" id="6.3.5.4"/>
    </reaction>
</comment>
<accession>A0A4R3IA64</accession>
<proteinExistence type="predicted"/>
<feature type="domain" description="Asparagine synthetase" evidence="4">
    <location>
        <begin position="185"/>
        <end position="312"/>
    </location>
</feature>
<dbReference type="Pfam" id="PF00733">
    <property type="entry name" value="Asn_synthase"/>
    <property type="match status" value="1"/>
</dbReference>
<protein>
    <recommendedName>
        <fullName evidence="2">asparagine synthase (glutamine-hydrolyzing)</fullName>
        <ecNumber evidence="2">6.3.5.4</ecNumber>
    </recommendedName>
</protein>
<dbReference type="InterPro" id="IPR014729">
    <property type="entry name" value="Rossmann-like_a/b/a_fold"/>
</dbReference>